<protein>
    <submittedName>
        <fullName evidence="1">Uncharacterized protein</fullName>
    </submittedName>
</protein>
<reference evidence="1" key="1">
    <citation type="submission" date="2024-02" db="EMBL/GenBank/DDBJ databases">
        <title>Metagenome Assembled Genome of Zalaria obscura JY119.</title>
        <authorList>
            <person name="Vighnesh L."/>
            <person name="Jagadeeshwari U."/>
            <person name="Venkata Ramana C."/>
            <person name="Sasikala C."/>
        </authorList>
    </citation>
    <scope>NUCLEOTIDE SEQUENCE</scope>
    <source>
        <strain evidence="1">JY119</strain>
    </source>
</reference>
<dbReference type="EMBL" id="JAMKPW020000014">
    <property type="protein sequence ID" value="KAK8211445.1"/>
    <property type="molecule type" value="Genomic_DNA"/>
</dbReference>
<dbReference type="Proteomes" id="UP001320706">
    <property type="component" value="Unassembled WGS sequence"/>
</dbReference>
<organism evidence="1 2">
    <name type="scientific">Zalaria obscura</name>
    <dbReference type="NCBI Taxonomy" id="2024903"/>
    <lineage>
        <taxon>Eukaryota</taxon>
        <taxon>Fungi</taxon>
        <taxon>Dikarya</taxon>
        <taxon>Ascomycota</taxon>
        <taxon>Pezizomycotina</taxon>
        <taxon>Dothideomycetes</taxon>
        <taxon>Dothideomycetidae</taxon>
        <taxon>Dothideales</taxon>
        <taxon>Zalariaceae</taxon>
        <taxon>Zalaria</taxon>
    </lineage>
</organism>
<evidence type="ECO:0000313" key="1">
    <source>
        <dbReference type="EMBL" id="KAK8211445.1"/>
    </source>
</evidence>
<comment type="caution">
    <text evidence="1">The sequence shown here is derived from an EMBL/GenBank/DDBJ whole genome shotgun (WGS) entry which is preliminary data.</text>
</comment>
<gene>
    <name evidence="1" type="ORF">M8818_003412</name>
</gene>
<proteinExistence type="predicted"/>
<keyword evidence="2" id="KW-1185">Reference proteome</keyword>
<sequence length="228" mass="25288">MVIKGVTQGFFWTDSPKDRSDVALAKMVDNTRSAAQGACFVKAEENDVGNALCSPLARLFPPRLFLALVRSPPGFFSCRLQESDVPVDVKQLVVRVELKRWRPETKLVRTIVAYERKDVEALSEDGRPANETGSSRHPLLTALQWTPGTCQKVSSFEISAQEPARAGSPQNQSQRFSNMKGFPDSEGAAREEDEKFLHTRNKNNGKLTKGAALSQCLPEGRHPQHPSR</sequence>
<name>A0ACC3SGX9_9PEZI</name>
<accession>A0ACC3SGX9</accession>
<evidence type="ECO:0000313" key="2">
    <source>
        <dbReference type="Proteomes" id="UP001320706"/>
    </source>
</evidence>